<evidence type="ECO:0000256" key="1">
    <source>
        <dbReference type="ARBA" id="ARBA00004479"/>
    </source>
</evidence>
<feature type="chain" id="PRO_5034600682" evidence="10">
    <location>
        <begin position="16"/>
        <end position="322"/>
    </location>
</feature>
<reference evidence="12" key="1">
    <citation type="submission" date="2025-08" db="UniProtKB">
        <authorList>
            <consortium name="Ensembl"/>
        </authorList>
    </citation>
    <scope>IDENTIFICATION</scope>
</reference>
<dbReference type="Pfam" id="PF07686">
    <property type="entry name" value="V-set"/>
    <property type="match status" value="1"/>
</dbReference>
<reference evidence="12" key="2">
    <citation type="submission" date="2025-09" db="UniProtKB">
        <authorList>
            <consortium name="Ensembl"/>
        </authorList>
    </citation>
    <scope>IDENTIFICATION</scope>
</reference>
<organism evidence="12 13">
    <name type="scientific">Naja naja</name>
    <name type="common">Indian cobra</name>
    <dbReference type="NCBI Taxonomy" id="35670"/>
    <lineage>
        <taxon>Eukaryota</taxon>
        <taxon>Metazoa</taxon>
        <taxon>Chordata</taxon>
        <taxon>Craniata</taxon>
        <taxon>Vertebrata</taxon>
        <taxon>Euteleostomi</taxon>
        <taxon>Lepidosauria</taxon>
        <taxon>Squamata</taxon>
        <taxon>Bifurcata</taxon>
        <taxon>Unidentata</taxon>
        <taxon>Episquamata</taxon>
        <taxon>Toxicofera</taxon>
        <taxon>Serpentes</taxon>
        <taxon>Colubroidea</taxon>
        <taxon>Elapidae</taxon>
        <taxon>Elapinae</taxon>
        <taxon>Naja</taxon>
    </lineage>
</organism>
<proteinExistence type="predicted"/>
<keyword evidence="6" id="KW-1015">Disulfide bond</keyword>
<feature type="domain" description="Ig-like" evidence="11">
    <location>
        <begin position="126"/>
        <end position="212"/>
    </location>
</feature>
<feature type="region of interest" description="Disordered" evidence="8">
    <location>
        <begin position="274"/>
        <end position="293"/>
    </location>
</feature>
<name>A0A8C6X9C4_NAJNA</name>
<evidence type="ECO:0000256" key="3">
    <source>
        <dbReference type="ARBA" id="ARBA00022729"/>
    </source>
</evidence>
<keyword evidence="3 10" id="KW-0732">Signal</keyword>
<evidence type="ECO:0000256" key="10">
    <source>
        <dbReference type="SAM" id="SignalP"/>
    </source>
</evidence>
<protein>
    <submittedName>
        <fullName evidence="12">Endothelial cell adhesion molecule</fullName>
    </submittedName>
</protein>
<evidence type="ECO:0000256" key="9">
    <source>
        <dbReference type="SAM" id="Phobius"/>
    </source>
</evidence>
<dbReference type="SMART" id="SM00409">
    <property type="entry name" value="IG"/>
    <property type="match status" value="2"/>
</dbReference>
<dbReference type="InterPro" id="IPR036179">
    <property type="entry name" value="Ig-like_dom_sf"/>
</dbReference>
<evidence type="ECO:0000256" key="5">
    <source>
        <dbReference type="ARBA" id="ARBA00023136"/>
    </source>
</evidence>
<dbReference type="Ensembl" id="ENSNNAT00000011225.1">
    <property type="protein sequence ID" value="ENSNNAP00000010734.1"/>
    <property type="gene ID" value="ENSNNAG00000007140.1"/>
</dbReference>
<dbReference type="GO" id="GO:0008104">
    <property type="term" value="P:intracellular protein localization"/>
    <property type="evidence" value="ECO:0007669"/>
    <property type="project" value="Ensembl"/>
</dbReference>
<dbReference type="GO" id="GO:0070830">
    <property type="term" value="P:bicellular tight junction assembly"/>
    <property type="evidence" value="ECO:0007669"/>
    <property type="project" value="Ensembl"/>
</dbReference>
<dbReference type="AlphaFoldDB" id="A0A8C6X9C4"/>
<dbReference type="GO" id="GO:0098632">
    <property type="term" value="F:cell-cell adhesion mediator activity"/>
    <property type="evidence" value="ECO:0007669"/>
    <property type="project" value="Ensembl"/>
</dbReference>
<evidence type="ECO:0000256" key="8">
    <source>
        <dbReference type="SAM" id="MobiDB-lite"/>
    </source>
</evidence>
<sequence length="322" mass="34992">MFTCISCALAGLSSAVLEVEVGQTSVTVIQGQQAILPVWYTSTSFSAPFVTWHRERPGERFQVLPRFRLGFLFRVPFHNVSLVINNTREMDSGQYMCTVNVPDDSTVNGRNIGLVNLTVLVPPSPPKCQIRGSAQVGGNVTMSCKSAFGKPVPVYHWQRTEPSTQFFFAPTQDTKKGMLTLTNLTVDMSGLYLCNASSIAGHSNCTLNLEVHPPFNTAVVAGAVVGTLIGLGLIIFFALQMFIYRKKRRKEDAVAPKTLSWVKNSCTDGLSKNGTVPIHRNNLHRTNRPPVPTAQGLTASTLNRMGAVPVMVPAQSQAGSLV</sequence>
<keyword evidence="4 9" id="KW-1133">Transmembrane helix</keyword>
<gene>
    <name evidence="12" type="primary">ESAM</name>
</gene>
<dbReference type="OrthoDB" id="10041737at2759"/>
<dbReference type="SUPFAM" id="SSF48726">
    <property type="entry name" value="Immunoglobulin"/>
    <property type="match status" value="2"/>
</dbReference>
<keyword evidence="7" id="KW-0393">Immunoglobulin domain</keyword>
<dbReference type="InterPro" id="IPR003598">
    <property type="entry name" value="Ig_sub2"/>
</dbReference>
<dbReference type="GO" id="GO:0005912">
    <property type="term" value="C:adherens junction"/>
    <property type="evidence" value="ECO:0007669"/>
    <property type="project" value="Ensembl"/>
</dbReference>
<feature type="signal peptide" evidence="10">
    <location>
        <begin position="1"/>
        <end position="15"/>
    </location>
</feature>
<feature type="transmembrane region" description="Helical" evidence="9">
    <location>
        <begin position="218"/>
        <end position="239"/>
    </location>
</feature>
<dbReference type="SMART" id="SM00408">
    <property type="entry name" value="IGc2"/>
    <property type="match status" value="2"/>
</dbReference>
<dbReference type="OMA" id="MCTVNIV"/>
<evidence type="ECO:0000256" key="2">
    <source>
        <dbReference type="ARBA" id="ARBA00022692"/>
    </source>
</evidence>
<dbReference type="GO" id="GO:0005923">
    <property type="term" value="C:bicellular tight junction"/>
    <property type="evidence" value="ECO:0007669"/>
    <property type="project" value="Ensembl"/>
</dbReference>
<dbReference type="GeneTree" id="ENSGT00940000157231"/>
<dbReference type="InterPro" id="IPR013106">
    <property type="entry name" value="Ig_V-set"/>
</dbReference>
<dbReference type="InterPro" id="IPR007110">
    <property type="entry name" value="Ig-like_dom"/>
</dbReference>
<accession>A0A8C6X9C4</accession>
<feature type="domain" description="Ig-like" evidence="11">
    <location>
        <begin position="1"/>
        <end position="108"/>
    </location>
</feature>
<keyword evidence="13" id="KW-1185">Reference proteome</keyword>
<dbReference type="PANTHER" id="PTHR44549:SF1">
    <property type="entry name" value="ENDOTHELIAL CELL-SELECTIVE ADHESION MOLECULE"/>
    <property type="match status" value="1"/>
</dbReference>
<evidence type="ECO:0000256" key="7">
    <source>
        <dbReference type="ARBA" id="ARBA00023319"/>
    </source>
</evidence>
<evidence type="ECO:0000313" key="12">
    <source>
        <dbReference type="Ensembl" id="ENSNNAP00000010734.1"/>
    </source>
</evidence>
<dbReference type="GO" id="GO:0030833">
    <property type="term" value="P:regulation of actin filament polymerization"/>
    <property type="evidence" value="ECO:0007669"/>
    <property type="project" value="Ensembl"/>
</dbReference>
<keyword evidence="2 9" id="KW-0812">Transmembrane</keyword>
<dbReference type="GO" id="GO:0032991">
    <property type="term" value="C:protein-containing complex"/>
    <property type="evidence" value="ECO:0007669"/>
    <property type="project" value="Ensembl"/>
</dbReference>
<dbReference type="Proteomes" id="UP000694559">
    <property type="component" value="Unplaced"/>
</dbReference>
<dbReference type="GO" id="GO:0007156">
    <property type="term" value="P:homophilic cell adhesion via plasma membrane adhesion molecules"/>
    <property type="evidence" value="ECO:0007669"/>
    <property type="project" value="Ensembl"/>
</dbReference>
<dbReference type="InterPro" id="IPR042757">
    <property type="entry name" value="ESAM"/>
</dbReference>
<dbReference type="PROSITE" id="PS50835">
    <property type="entry name" value="IG_LIKE"/>
    <property type="match status" value="2"/>
</dbReference>
<dbReference type="Pfam" id="PF13927">
    <property type="entry name" value="Ig_3"/>
    <property type="match status" value="1"/>
</dbReference>
<comment type="subcellular location">
    <subcellularLocation>
        <location evidence="1">Membrane</location>
        <topology evidence="1">Single-pass type I membrane protein</topology>
    </subcellularLocation>
</comment>
<evidence type="ECO:0000313" key="13">
    <source>
        <dbReference type="Proteomes" id="UP000694559"/>
    </source>
</evidence>
<keyword evidence="5 9" id="KW-0472">Membrane</keyword>
<evidence type="ECO:0000256" key="4">
    <source>
        <dbReference type="ARBA" id="ARBA00022989"/>
    </source>
</evidence>
<dbReference type="InterPro" id="IPR013783">
    <property type="entry name" value="Ig-like_fold"/>
</dbReference>
<evidence type="ECO:0000256" key="6">
    <source>
        <dbReference type="ARBA" id="ARBA00023157"/>
    </source>
</evidence>
<dbReference type="GO" id="GO:0005886">
    <property type="term" value="C:plasma membrane"/>
    <property type="evidence" value="ECO:0007669"/>
    <property type="project" value="Ensembl"/>
</dbReference>
<dbReference type="InterPro" id="IPR003599">
    <property type="entry name" value="Ig_sub"/>
</dbReference>
<evidence type="ECO:0000259" key="11">
    <source>
        <dbReference type="PROSITE" id="PS50835"/>
    </source>
</evidence>
<dbReference type="PANTHER" id="PTHR44549">
    <property type="entry name" value="ENDOTHELIAL CELL-SELECTIVE ADHESION MOLECULE"/>
    <property type="match status" value="1"/>
</dbReference>
<dbReference type="FunFam" id="2.60.40.10:FF:000095">
    <property type="entry name" value="immunoglobulin superfamily member 11 isoform X1"/>
    <property type="match status" value="1"/>
</dbReference>
<dbReference type="Gene3D" id="2.60.40.10">
    <property type="entry name" value="Immunoglobulins"/>
    <property type="match status" value="2"/>
</dbReference>